<evidence type="ECO:0000256" key="1">
    <source>
        <dbReference type="ARBA" id="ARBA00001946"/>
    </source>
</evidence>
<evidence type="ECO:0000256" key="2">
    <source>
        <dbReference type="ARBA" id="ARBA00009959"/>
    </source>
</evidence>
<dbReference type="InterPro" id="IPR019199">
    <property type="entry name" value="Virulence_VapD/CRISPR_Cas2"/>
</dbReference>
<dbReference type="Proteomes" id="UP000638014">
    <property type="component" value="Unassembled WGS sequence"/>
</dbReference>
<dbReference type="EC" id="3.1.-.-" evidence="9"/>
<keyword evidence="3 9" id="KW-0540">Nuclease</keyword>
<dbReference type="PANTHER" id="PTHR34405:SF3">
    <property type="entry name" value="CRISPR-ASSOCIATED ENDORIBONUCLEASE CAS2 3"/>
    <property type="match status" value="1"/>
</dbReference>
<feature type="binding site" evidence="9">
    <location>
        <position position="8"/>
    </location>
    <ligand>
        <name>Mg(2+)</name>
        <dbReference type="ChEBI" id="CHEBI:18420"/>
        <note>catalytic</note>
    </ligand>
</feature>
<dbReference type="AlphaFoldDB" id="A0A8J6UIW3"/>
<comment type="similarity">
    <text evidence="2 9">Belongs to the CRISPR-associated endoribonuclease Cas2 protein family.</text>
</comment>
<dbReference type="GO" id="GO:0043571">
    <property type="term" value="P:maintenance of CRISPR repeat elements"/>
    <property type="evidence" value="ECO:0007669"/>
    <property type="project" value="UniProtKB-UniRule"/>
</dbReference>
<comment type="caution">
    <text evidence="10">The sequence shown here is derived from an EMBL/GenBank/DDBJ whole genome shotgun (WGS) entry which is preliminary data.</text>
</comment>
<evidence type="ECO:0000256" key="9">
    <source>
        <dbReference type="HAMAP-Rule" id="MF_01471"/>
    </source>
</evidence>
<dbReference type="RefSeq" id="WP_191144388.1">
    <property type="nucleotide sequence ID" value="NZ_JACXAF010000008.1"/>
</dbReference>
<evidence type="ECO:0000313" key="10">
    <source>
        <dbReference type="EMBL" id="MBD1389283.1"/>
    </source>
</evidence>
<keyword evidence="11" id="KW-1185">Reference proteome</keyword>
<sequence>MFVVICFDVSRQQVRRRLTKLLQQYGWRVQYSVFEVHLRRSQFNQLQQSTEKILEPGDRVVFYPLCGKDIGARKSDGCGQITWAHQWYVIDEQVR</sequence>
<dbReference type="CDD" id="cd09725">
    <property type="entry name" value="Cas2_I_II_III"/>
    <property type="match status" value="1"/>
</dbReference>
<comment type="subunit">
    <text evidence="9">Homodimer, forms a heterotetramer with a Cas1 homodimer.</text>
</comment>
<comment type="cofactor">
    <cofactor evidence="1 9">
        <name>Mg(2+)</name>
        <dbReference type="ChEBI" id="CHEBI:18420"/>
    </cofactor>
</comment>
<evidence type="ECO:0000256" key="4">
    <source>
        <dbReference type="ARBA" id="ARBA00022723"/>
    </source>
</evidence>
<dbReference type="Pfam" id="PF09827">
    <property type="entry name" value="CRISPR_Cas2"/>
    <property type="match status" value="1"/>
</dbReference>
<evidence type="ECO:0000313" key="11">
    <source>
        <dbReference type="Proteomes" id="UP000638014"/>
    </source>
</evidence>
<dbReference type="GO" id="GO:0016787">
    <property type="term" value="F:hydrolase activity"/>
    <property type="evidence" value="ECO:0007669"/>
    <property type="project" value="UniProtKB-KW"/>
</dbReference>
<gene>
    <name evidence="9 10" type="primary">cas2</name>
    <name evidence="10" type="ORF">IC617_07590</name>
</gene>
<organism evidence="10 11">
    <name type="scientific">Neiella litorisoli</name>
    <dbReference type="NCBI Taxonomy" id="2771431"/>
    <lineage>
        <taxon>Bacteria</taxon>
        <taxon>Pseudomonadati</taxon>
        <taxon>Pseudomonadota</taxon>
        <taxon>Gammaproteobacteria</taxon>
        <taxon>Alteromonadales</taxon>
        <taxon>Echinimonadaceae</taxon>
        <taxon>Neiella</taxon>
    </lineage>
</organism>
<dbReference type="InterPro" id="IPR021127">
    <property type="entry name" value="CRISPR_associated_Cas2"/>
</dbReference>
<reference evidence="10" key="1">
    <citation type="submission" date="2020-09" db="EMBL/GenBank/DDBJ databases">
        <title>A novel bacterium of genus Neiella, isolated from South China Sea.</title>
        <authorList>
            <person name="Huang H."/>
            <person name="Mo K."/>
            <person name="Hu Y."/>
        </authorList>
    </citation>
    <scope>NUCLEOTIDE SEQUENCE</scope>
    <source>
        <strain evidence="10">HB171785</strain>
    </source>
</reference>
<evidence type="ECO:0000256" key="5">
    <source>
        <dbReference type="ARBA" id="ARBA00022759"/>
    </source>
</evidence>
<evidence type="ECO:0000256" key="8">
    <source>
        <dbReference type="ARBA" id="ARBA00023118"/>
    </source>
</evidence>
<evidence type="ECO:0000256" key="6">
    <source>
        <dbReference type="ARBA" id="ARBA00022801"/>
    </source>
</evidence>
<keyword evidence="6 9" id="KW-0378">Hydrolase</keyword>
<dbReference type="GO" id="GO:0051607">
    <property type="term" value="P:defense response to virus"/>
    <property type="evidence" value="ECO:0007669"/>
    <property type="project" value="UniProtKB-UniRule"/>
</dbReference>
<dbReference type="GO" id="GO:0004521">
    <property type="term" value="F:RNA endonuclease activity"/>
    <property type="evidence" value="ECO:0007669"/>
    <property type="project" value="InterPro"/>
</dbReference>
<accession>A0A8J6UIW3</accession>
<dbReference type="SUPFAM" id="SSF143430">
    <property type="entry name" value="TTP0101/SSO1404-like"/>
    <property type="match status" value="1"/>
</dbReference>
<proteinExistence type="inferred from homology"/>
<dbReference type="EMBL" id="JACXAF010000008">
    <property type="protein sequence ID" value="MBD1389283.1"/>
    <property type="molecule type" value="Genomic_DNA"/>
</dbReference>
<keyword evidence="7 9" id="KW-0460">Magnesium</keyword>
<comment type="function">
    <text evidence="9">CRISPR (clustered regularly interspaced short palindromic repeat), is an adaptive immune system that provides protection against mobile genetic elements (viruses, transposable elements and conjugative plasmids). CRISPR clusters contain sequences complementary to antecedent mobile elements and target invading nucleic acids. CRISPR clusters are transcribed and processed into CRISPR RNA (crRNA). Functions as a ssRNA-specific endoribonuclease. Involved in the integration of spacer DNA into the CRISPR cassette.</text>
</comment>
<keyword evidence="4 9" id="KW-0479">Metal-binding</keyword>
<dbReference type="NCBIfam" id="TIGR01573">
    <property type="entry name" value="cas2"/>
    <property type="match status" value="1"/>
</dbReference>
<keyword evidence="5 9" id="KW-0255">Endonuclease</keyword>
<dbReference type="GO" id="GO:0046872">
    <property type="term" value="F:metal ion binding"/>
    <property type="evidence" value="ECO:0007669"/>
    <property type="project" value="UniProtKB-UniRule"/>
</dbReference>
<dbReference type="HAMAP" id="MF_01471">
    <property type="entry name" value="Cas2"/>
    <property type="match status" value="1"/>
</dbReference>
<protein>
    <recommendedName>
        <fullName evidence="9">CRISPR-associated endoribonuclease Cas2</fullName>
        <ecNumber evidence="9">3.1.-.-</ecNumber>
    </recommendedName>
</protein>
<keyword evidence="8 9" id="KW-0051">Antiviral defense</keyword>
<dbReference type="Gene3D" id="3.30.70.240">
    <property type="match status" value="1"/>
</dbReference>
<dbReference type="PANTHER" id="PTHR34405">
    <property type="entry name" value="CRISPR-ASSOCIATED ENDORIBONUCLEASE CAS2"/>
    <property type="match status" value="1"/>
</dbReference>
<name>A0A8J6UIW3_9GAMM</name>
<evidence type="ECO:0000256" key="3">
    <source>
        <dbReference type="ARBA" id="ARBA00022722"/>
    </source>
</evidence>
<evidence type="ECO:0000256" key="7">
    <source>
        <dbReference type="ARBA" id="ARBA00022842"/>
    </source>
</evidence>